<dbReference type="Proteomes" id="UP000831786">
    <property type="component" value="Chromosome"/>
</dbReference>
<evidence type="ECO:0000313" key="4">
    <source>
        <dbReference type="EMBL" id="UOQ56918.1"/>
    </source>
</evidence>
<proteinExistence type="inferred from homology"/>
<feature type="domain" description="Ketoreductase" evidence="3">
    <location>
        <begin position="7"/>
        <end position="197"/>
    </location>
</feature>
<dbReference type="PROSITE" id="PS00061">
    <property type="entry name" value="ADH_SHORT"/>
    <property type="match status" value="1"/>
</dbReference>
<dbReference type="InterPro" id="IPR057326">
    <property type="entry name" value="KR_dom"/>
</dbReference>
<name>A0ABY4FKX9_9MICO</name>
<dbReference type="RefSeq" id="WP_244727464.1">
    <property type="nucleotide sequence ID" value="NZ_CP095045.1"/>
</dbReference>
<keyword evidence="2" id="KW-0560">Oxidoreductase</keyword>
<dbReference type="Gene3D" id="3.40.50.720">
    <property type="entry name" value="NAD(P)-binding Rossmann-like Domain"/>
    <property type="match status" value="1"/>
</dbReference>
<evidence type="ECO:0000256" key="2">
    <source>
        <dbReference type="ARBA" id="ARBA00023002"/>
    </source>
</evidence>
<dbReference type="PRINTS" id="PR00080">
    <property type="entry name" value="SDRFAMILY"/>
</dbReference>
<dbReference type="PANTHER" id="PTHR43639">
    <property type="entry name" value="OXIDOREDUCTASE, SHORT-CHAIN DEHYDROGENASE/REDUCTASE FAMILY (AFU_ORTHOLOGUE AFUA_5G02870)"/>
    <property type="match status" value="1"/>
</dbReference>
<dbReference type="InterPro" id="IPR002347">
    <property type="entry name" value="SDR_fam"/>
</dbReference>
<gene>
    <name evidence="4" type="ORF">MUN78_14805</name>
</gene>
<evidence type="ECO:0000259" key="3">
    <source>
        <dbReference type="SMART" id="SM00822"/>
    </source>
</evidence>
<dbReference type="InterPro" id="IPR036291">
    <property type="entry name" value="NAD(P)-bd_dom_sf"/>
</dbReference>
<dbReference type="PANTHER" id="PTHR43639:SF1">
    <property type="entry name" value="SHORT-CHAIN DEHYDROGENASE_REDUCTASE FAMILY PROTEIN"/>
    <property type="match status" value="1"/>
</dbReference>
<accession>A0ABY4FKX9</accession>
<dbReference type="PRINTS" id="PR00081">
    <property type="entry name" value="GDHRDH"/>
</dbReference>
<dbReference type="SUPFAM" id="SSF51735">
    <property type="entry name" value="NAD(P)-binding Rossmann-fold domains"/>
    <property type="match status" value="1"/>
</dbReference>
<dbReference type="Pfam" id="PF13561">
    <property type="entry name" value="adh_short_C2"/>
    <property type="match status" value="1"/>
</dbReference>
<dbReference type="SMART" id="SM00822">
    <property type="entry name" value="PKS_KR"/>
    <property type="match status" value="1"/>
</dbReference>
<dbReference type="InterPro" id="IPR020904">
    <property type="entry name" value="Sc_DH/Rdtase_CS"/>
</dbReference>
<dbReference type="EMBL" id="CP095045">
    <property type="protein sequence ID" value="UOQ56918.1"/>
    <property type="molecule type" value="Genomic_DNA"/>
</dbReference>
<sequence>MSGRGLGTALVTGGTSGIGLAIARGLVARGFGVVVTGRTVPERGLGSGIRGIAIDHARPDAAHAVVAELDALGDAGAVDWEAEPLTALVNNVGRRHNDRIAELERDSLLETFALNTVSHMLLTRALAPRLGAAAGGRGAAGERRSTAIVNISSRLAAVGMPGVSGYAASKGALNAFTVAAAVELAPSGVRVNAVAPGMTRTPLIAAWLAEQPDPEAAEAEVSARVPLARLAQPEDIAGAAVFLASPESGYITGAVLPADGGYTAS</sequence>
<comment type="similarity">
    <text evidence="1">Belongs to the short-chain dehydrogenases/reductases (SDR) family.</text>
</comment>
<keyword evidence="5" id="KW-1185">Reference proteome</keyword>
<evidence type="ECO:0000313" key="5">
    <source>
        <dbReference type="Proteomes" id="UP000831786"/>
    </source>
</evidence>
<organism evidence="4 5">
    <name type="scientific">Leucobacter allii</name>
    <dbReference type="NCBI Taxonomy" id="2932247"/>
    <lineage>
        <taxon>Bacteria</taxon>
        <taxon>Bacillati</taxon>
        <taxon>Actinomycetota</taxon>
        <taxon>Actinomycetes</taxon>
        <taxon>Micrococcales</taxon>
        <taxon>Microbacteriaceae</taxon>
        <taxon>Leucobacter</taxon>
    </lineage>
</organism>
<protein>
    <submittedName>
        <fullName evidence="4">SDR family oxidoreductase</fullName>
    </submittedName>
</protein>
<reference evidence="4 5" key="1">
    <citation type="submission" date="2022-04" db="EMBL/GenBank/DDBJ databases">
        <title>Leucobacter sp. isolated from rhizosphere of garlic.</title>
        <authorList>
            <person name="Won M."/>
            <person name="Lee C.-M."/>
            <person name="Woen H.-Y."/>
            <person name="Kwon S.-W."/>
        </authorList>
    </citation>
    <scope>NUCLEOTIDE SEQUENCE [LARGE SCALE GENOMIC DNA]</scope>
    <source>
        <strain evidence="4 5">H21R-40</strain>
    </source>
</reference>
<evidence type="ECO:0000256" key="1">
    <source>
        <dbReference type="ARBA" id="ARBA00006484"/>
    </source>
</evidence>
<dbReference type="CDD" id="cd05233">
    <property type="entry name" value="SDR_c"/>
    <property type="match status" value="1"/>
</dbReference>